<feature type="region of interest" description="Disordered" evidence="1">
    <location>
        <begin position="1"/>
        <end position="21"/>
    </location>
</feature>
<accession>A0AA36BRM6</accession>
<name>A0AA36BRM6_OCTVU</name>
<dbReference type="Proteomes" id="UP001162480">
    <property type="component" value="Chromosome 23"/>
</dbReference>
<keyword evidence="3" id="KW-1185">Reference proteome</keyword>
<evidence type="ECO:0000313" key="2">
    <source>
        <dbReference type="EMBL" id="CAI9739285.1"/>
    </source>
</evidence>
<sequence>MGNILQEKSARGESDAGESIKRKMSQERCYSKKFRMRNCHRGKFTGKHVSRKNSTGKCHRKSSTGESVTGENGTEKSQEIMLRGKVSQYAARELHMKYSCDRGYFSSNEALIAADGCIGLVSSVGDAGTPVNGCNQSYRSQFLFLSIDQYLIDRVT</sequence>
<evidence type="ECO:0000256" key="1">
    <source>
        <dbReference type="SAM" id="MobiDB-lite"/>
    </source>
</evidence>
<protein>
    <submittedName>
        <fullName evidence="2">Uncharacterized protein</fullName>
    </submittedName>
</protein>
<dbReference type="AlphaFoldDB" id="A0AA36BRM6"/>
<reference evidence="2" key="1">
    <citation type="submission" date="2023-08" db="EMBL/GenBank/DDBJ databases">
        <authorList>
            <person name="Alioto T."/>
            <person name="Alioto T."/>
            <person name="Gomez Garrido J."/>
        </authorList>
    </citation>
    <scope>NUCLEOTIDE SEQUENCE</scope>
</reference>
<gene>
    <name evidence="2" type="ORF">OCTVUL_1B016909</name>
</gene>
<proteinExistence type="predicted"/>
<feature type="region of interest" description="Disordered" evidence="1">
    <location>
        <begin position="45"/>
        <end position="79"/>
    </location>
</feature>
<feature type="compositionally biased region" description="Basic and acidic residues" evidence="1">
    <location>
        <begin position="8"/>
        <end position="21"/>
    </location>
</feature>
<evidence type="ECO:0000313" key="3">
    <source>
        <dbReference type="Proteomes" id="UP001162480"/>
    </source>
</evidence>
<organism evidence="2 3">
    <name type="scientific">Octopus vulgaris</name>
    <name type="common">Common octopus</name>
    <dbReference type="NCBI Taxonomy" id="6645"/>
    <lineage>
        <taxon>Eukaryota</taxon>
        <taxon>Metazoa</taxon>
        <taxon>Spiralia</taxon>
        <taxon>Lophotrochozoa</taxon>
        <taxon>Mollusca</taxon>
        <taxon>Cephalopoda</taxon>
        <taxon>Coleoidea</taxon>
        <taxon>Octopodiformes</taxon>
        <taxon>Octopoda</taxon>
        <taxon>Incirrata</taxon>
        <taxon>Octopodidae</taxon>
        <taxon>Octopus</taxon>
    </lineage>
</organism>
<dbReference type="EMBL" id="OX597836">
    <property type="protein sequence ID" value="CAI9739285.1"/>
    <property type="molecule type" value="Genomic_DNA"/>
</dbReference>